<name>A0A927HFH9_9RHOB</name>
<proteinExistence type="predicted"/>
<dbReference type="AlphaFoldDB" id="A0A927HFH9"/>
<keyword evidence="2" id="KW-1185">Reference proteome</keyword>
<dbReference type="Proteomes" id="UP000635142">
    <property type="component" value="Unassembled WGS sequence"/>
</dbReference>
<reference evidence="1" key="1">
    <citation type="submission" date="2020-08" db="EMBL/GenBank/DDBJ databases">
        <title>Sulfitobacter aestuariivivens sp. nov., isolated from a tidal flat.</title>
        <authorList>
            <person name="Park S."/>
            <person name="Yoon J.-H."/>
        </authorList>
    </citation>
    <scope>NUCLEOTIDE SEQUENCE</scope>
    <source>
        <strain evidence="1">TSTF-M16</strain>
    </source>
</reference>
<dbReference type="EMBL" id="JACTAG010000002">
    <property type="protein sequence ID" value="MBD3664449.1"/>
    <property type="molecule type" value="Genomic_DNA"/>
</dbReference>
<sequence length="89" mass="9681">MTPAPDVAAQIIALPEGTTYGVAYGHRYVTTKTIFNAGRSAKIVAERLGGGDYISLNFYSLHRGAHLRPCEMPADTVIDFLREFVPDPA</sequence>
<evidence type="ECO:0000313" key="2">
    <source>
        <dbReference type="Proteomes" id="UP000635142"/>
    </source>
</evidence>
<comment type="caution">
    <text evidence="1">The sequence shown here is derived from an EMBL/GenBank/DDBJ whole genome shotgun (WGS) entry which is preliminary data.</text>
</comment>
<protein>
    <recommendedName>
        <fullName evidence="3">Peptide methionine sulfoxide reductase</fullName>
    </recommendedName>
</protein>
<evidence type="ECO:0000313" key="1">
    <source>
        <dbReference type="EMBL" id="MBD3664449.1"/>
    </source>
</evidence>
<evidence type="ECO:0008006" key="3">
    <source>
        <dbReference type="Google" id="ProtNLM"/>
    </source>
</evidence>
<organism evidence="1 2">
    <name type="scientific">Sulfitobacter aestuariivivens</name>
    <dbReference type="NCBI Taxonomy" id="2766981"/>
    <lineage>
        <taxon>Bacteria</taxon>
        <taxon>Pseudomonadati</taxon>
        <taxon>Pseudomonadota</taxon>
        <taxon>Alphaproteobacteria</taxon>
        <taxon>Rhodobacterales</taxon>
        <taxon>Roseobacteraceae</taxon>
        <taxon>Sulfitobacter</taxon>
    </lineage>
</organism>
<accession>A0A927HFH9</accession>
<dbReference type="RefSeq" id="WP_191075474.1">
    <property type="nucleotide sequence ID" value="NZ_JACTAG010000002.1"/>
</dbReference>
<gene>
    <name evidence="1" type="ORF">H9Q16_10985</name>
</gene>